<dbReference type="PANTHER" id="PTHR43280">
    <property type="entry name" value="ARAC-FAMILY TRANSCRIPTIONAL REGULATOR"/>
    <property type="match status" value="1"/>
</dbReference>
<dbReference type="InterPro" id="IPR037923">
    <property type="entry name" value="HTH-like"/>
</dbReference>
<dbReference type="AlphaFoldDB" id="A0A926I161"/>
<evidence type="ECO:0000256" key="2">
    <source>
        <dbReference type="ARBA" id="ARBA00023125"/>
    </source>
</evidence>
<reference evidence="5" key="1">
    <citation type="submission" date="2020-08" db="EMBL/GenBank/DDBJ databases">
        <title>Genome public.</title>
        <authorList>
            <person name="Liu C."/>
            <person name="Sun Q."/>
        </authorList>
    </citation>
    <scope>NUCLEOTIDE SEQUENCE</scope>
    <source>
        <strain evidence="5">NSJ-32</strain>
    </source>
</reference>
<evidence type="ECO:0000313" key="6">
    <source>
        <dbReference type="Proteomes" id="UP000657006"/>
    </source>
</evidence>
<sequence length="276" mass="31504">MDLEGKNPLFSHNKVTNQRKITGIHCHSSYELYYLRNGETKYFVGDEIFHLEPGNFIMIPKGVLHKTDSETCLHSERMLISFNDSLIDSETRPLLDELCGCKRISLPVNQLYQVEEILHKLETEFEKHSAFQQIMIRLYILELLTLLCRLKCDSIPHENASDKLIRTVSEYISANYANDLSLKSLSKRFALSEGFLSRKFKAVSGMGINEYITHVRIHNAARLLTASSRCSITEVAAQCGFNDSNYFTSVFKKIKGITPYKFYKMNAAVQANGLLS</sequence>
<gene>
    <name evidence="5" type="ORF">H8730_05255</name>
</gene>
<dbReference type="Gene3D" id="2.60.120.10">
    <property type="entry name" value="Jelly Rolls"/>
    <property type="match status" value="1"/>
</dbReference>
<dbReference type="PRINTS" id="PR00032">
    <property type="entry name" value="HTHARAC"/>
</dbReference>
<keyword evidence="3" id="KW-0804">Transcription</keyword>
<dbReference type="EMBL" id="JACRSQ010000005">
    <property type="protein sequence ID" value="MBC8542945.1"/>
    <property type="molecule type" value="Genomic_DNA"/>
</dbReference>
<dbReference type="PROSITE" id="PS00041">
    <property type="entry name" value="HTH_ARAC_FAMILY_1"/>
    <property type="match status" value="1"/>
</dbReference>
<proteinExistence type="predicted"/>
<dbReference type="GO" id="GO:0043565">
    <property type="term" value="F:sequence-specific DNA binding"/>
    <property type="evidence" value="ECO:0007669"/>
    <property type="project" value="InterPro"/>
</dbReference>
<evidence type="ECO:0000256" key="1">
    <source>
        <dbReference type="ARBA" id="ARBA00023015"/>
    </source>
</evidence>
<feature type="domain" description="HTH araC/xylS-type" evidence="4">
    <location>
        <begin position="166"/>
        <end position="265"/>
    </location>
</feature>
<dbReference type="Proteomes" id="UP000657006">
    <property type="component" value="Unassembled WGS sequence"/>
</dbReference>
<dbReference type="RefSeq" id="WP_249289529.1">
    <property type="nucleotide sequence ID" value="NZ_JACRSQ010000005.1"/>
</dbReference>
<dbReference type="PANTHER" id="PTHR43280:SF27">
    <property type="entry name" value="TRANSCRIPTIONAL REGULATOR MTLR"/>
    <property type="match status" value="1"/>
</dbReference>
<keyword evidence="6" id="KW-1185">Reference proteome</keyword>
<dbReference type="PROSITE" id="PS01124">
    <property type="entry name" value="HTH_ARAC_FAMILY_2"/>
    <property type="match status" value="1"/>
</dbReference>
<name>A0A926I161_9FIRM</name>
<evidence type="ECO:0000259" key="4">
    <source>
        <dbReference type="PROSITE" id="PS01124"/>
    </source>
</evidence>
<dbReference type="SUPFAM" id="SSF46689">
    <property type="entry name" value="Homeodomain-like"/>
    <property type="match status" value="2"/>
</dbReference>
<comment type="caution">
    <text evidence="5">The sequence shown here is derived from an EMBL/GenBank/DDBJ whole genome shotgun (WGS) entry which is preliminary data.</text>
</comment>
<dbReference type="SUPFAM" id="SSF51215">
    <property type="entry name" value="Regulatory protein AraC"/>
    <property type="match status" value="1"/>
</dbReference>
<accession>A0A926I161</accession>
<organism evidence="5 6">
    <name type="scientific">Bianquea renquensis</name>
    <dbReference type="NCBI Taxonomy" id="2763661"/>
    <lineage>
        <taxon>Bacteria</taxon>
        <taxon>Bacillati</taxon>
        <taxon>Bacillota</taxon>
        <taxon>Clostridia</taxon>
        <taxon>Eubacteriales</taxon>
        <taxon>Bianqueaceae</taxon>
        <taxon>Bianquea</taxon>
    </lineage>
</organism>
<dbReference type="InterPro" id="IPR009057">
    <property type="entry name" value="Homeodomain-like_sf"/>
</dbReference>
<dbReference type="Pfam" id="PF12833">
    <property type="entry name" value="HTH_18"/>
    <property type="match status" value="1"/>
</dbReference>
<protein>
    <submittedName>
        <fullName evidence="5">Helix-turn-helix transcriptional regulator</fullName>
    </submittedName>
</protein>
<evidence type="ECO:0000313" key="5">
    <source>
        <dbReference type="EMBL" id="MBC8542945.1"/>
    </source>
</evidence>
<keyword evidence="2" id="KW-0238">DNA-binding</keyword>
<dbReference type="InterPro" id="IPR018062">
    <property type="entry name" value="HTH_AraC-typ_CS"/>
</dbReference>
<dbReference type="InterPro" id="IPR020449">
    <property type="entry name" value="Tscrpt_reg_AraC-type_HTH"/>
</dbReference>
<dbReference type="InterPro" id="IPR003313">
    <property type="entry name" value="AraC-bd"/>
</dbReference>
<dbReference type="Pfam" id="PF02311">
    <property type="entry name" value="AraC_binding"/>
    <property type="match status" value="1"/>
</dbReference>
<keyword evidence="1" id="KW-0805">Transcription regulation</keyword>
<dbReference type="SMART" id="SM00342">
    <property type="entry name" value="HTH_ARAC"/>
    <property type="match status" value="1"/>
</dbReference>
<dbReference type="InterPro" id="IPR018060">
    <property type="entry name" value="HTH_AraC"/>
</dbReference>
<evidence type="ECO:0000256" key="3">
    <source>
        <dbReference type="ARBA" id="ARBA00023163"/>
    </source>
</evidence>
<dbReference type="GO" id="GO:0003700">
    <property type="term" value="F:DNA-binding transcription factor activity"/>
    <property type="evidence" value="ECO:0007669"/>
    <property type="project" value="InterPro"/>
</dbReference>
<dbReference type="Gene3D" id="1.10.10.60">
    <property type="entry name" value="Homeodomain-like"/>
    <property type="match status" value="2"/>
</dbReference>
<dbReference type="InterPro" id="IPR014710">
    <property type="entry name" value="RmlC-like_jellyroll"/>
</dbReference>